<dbReference type="EMBL" id="JACHIO010000013">
    <property type="protein sequence ID" value="MBB5064951.1"/>
    <property type="molecule type" value="Genomic_DNA"/>
</dbReference>
<comment type="caution">
    <text evidence="6">The sequence shown here is derived from an EMBL/GenBank/DDBJ whole genome shotgun (WGS) entry which is preliminary data.</text>
</comment>
<dbReference type="SMART" id="SM00849">
    <property type="entry name" value="Lactamase_B"/>
    <property type="match status" value="1"/>
</dbReference>
<dbReference type="InterPro" id="IPR036866">
    <property type="entry name" value="RibonucZ/Hydroxyglut_hydro"/>
</dbReference>
<protein>
    <submittedName>
        <fullName evidence="6">Glyoxylase-like metal-dependent hydrolase (Beta-lactamase superfamily II)</fullName>
    </submittedName>
</protein>
<keyword evidence="3 6" id="KW-0378">Hydrolase</keyword>
<dbReference type="RefSeq" id="WP_184257266.1">
    <property type="nucleotide sequence ID" value="NZ_JACHIO010000013.1"/>
</dbReference>
<dbReference type="SUPFAM" id="SSF56281">
    <property type="entry name" value="Metallo-hydrolase/oxidoreductase"/>
    <property type="match status" value="1"/>
</dbReference>
<dbReference type="GO" id="GO:0016787">
    <property type="term" value="F:hydrolase activity"/>
    <property type="evidence" value="ECO:0007669"/>
    <property type="project" value="UniProtKB-KW"/>
</dbReference>
<evidence type="ECO:0000256" key="3">
    <source>
        <dbReference type="ARBA" id="ARBA00022801"/>
    </source>
</evidence>
<evidence type="ECO:0000313" key="6">
    <source>
        <dbReference type="EMBL" id="MBB5064951.1"/>
    </source>
</evidence>
<evidence type="ECO:0000256" key="1">
    <source>
        <dbReference type="ARBA" id="ARBA00007749"/>
    </source>
</evidence>
<dbReference type="CDD" id="cd16277">
    <property type="entry name" value="metallo-hydrolase-like_MBL-fold"/>
    <property type="match status" value="1"/>
</dbReference>
<dbReference type="GO" id="GO:0046872">
    <property type="term" value="F:metal ion binding"/>
    <property type="evidence" value="ECO:0007669"/>
    <property type="project" value="UniProtKB-KW"/>
</dbReference>
<dbReference type="PANTHER" id="PTHR42978">
    <property type="entry name" value="QUORUM-QUENCHING LACTONASE YTNP-RELATED-RELATED"/>
    <property type="match status" value="1"/>
</dbReference>
<evidence type="ECO:0000256" key="4">
    <source>
        <dbReference type="ARBA" id="ARBA00022833"/>
    </source>
</evidence>
<dbReference type="PANTHER" id="PTHR42978:SF6">
    <property type="entry name" value="QUORUM-QUENCHING LACTONASE YTNP-RELATED"/>
    <property type="match status" value="1"/>
</dbReference>
<sequence length="324" mass="36102">MTVPEFRIGDMRIVKVHELDLNDFAATQLLPGLDPSVLMKHPERIDTSTYNSETGRVFMSVHTWVVWLGGKVILIDTGVGNDKNRPTLKVMDHLHTPYLERLADVGIQPGDVDYVLLTHIHSDHVGWNTRWDGDRWIPTFPNATVICSDLEWRYGAALTAGDEKAIAAIRAEAGFGPPVRIPLPGVFSDSMAPIEAASRLQGIIVDGDEVLEGIRFLSTPGHSIDHAAISITSRGAEAIFGGDVVHHPFEWCEPDLVSIFCEFPEASRRSRRWLARHLIERDATYFSSHFPFTSFGKISRAGENFGWQFLDFTDCVEGKGVLEP</sequence>
<proteinExistence type="inferred from homology"/>
<dbReference type="InterPro" id="IPR001279">
    <property type="entry name" value="Metallo-B-lactamas"/>
</dbReference>
<comment type="similarity">
    <text evidence="1">Belongs to the metallo-beta-lactamase superfamily.</text>
</comment>
<feature type="domain" description="Metallo-beta-lactamase" evidence="5">
    <location>
        <begin position="60"/>
        <end position="289"/>
    </location>
</feature>
<dbReference type="AlphaFoldDB" id="A0A7W8EAQ2"/>
<keyword evidence="2" id="KW-0479">Metal-binding</keyword>
<organism evidence="6 7">
    <name type="scientific">Granulicella mallensis</name>
    <dbReference type="NCBI Taxonomy" id="940614"/>
    <lineage>
        <taxon>Bacteria</taxon>
        <taxon>Pseudomonadati</taxon>
        <taxon>Acidobacteriota</taxon>
        <taxon>Terriglobia</taxon>
        <taxon>Terriglobales</taxon>
        <taxon>Acidobacteriaceae</taxon>
        <taxon>Granulicella</taxon>
    </lineage>
</organism>
<keyword evidence="4" id="KW-0862">Zinc</keyword>
<dbReference type="Proteomes" id="UP000584867">
    <property type="component" value="Unassembled WGS sequence"/>
</dbReference>
<gene>
    <name evidence="6" type="ORF">HDF15_003313</name>
</gene>
<accession>A0A7W8EAQ2</accession>
<reference evidence="6 7" key="1">
    <citation type="submission" date="2020-08" db="EMBL/GenBank/DDBJ databases">
        <title>Genomic Encyclopedia of Type Strains, Phase IV (KMG-V): Genome sequencing to study the core and pangenomes of soil and plant-associated prokaryotes.</title>
        <authorList>
            <person name="Whitman W."/>
        </authorList>
    </citation>
    <scope>NUCLEOTIDE SEQUENCE [LARGE SCALE GENOMIC DNA]</scope>
    <source>
        <strain evidence="6 7">X5P3</strain>
    </source>
</reference>
<dbReference type="InterPro" id="IPR051013">
    <property type="entry name" value="MBL_superfamily_lactonases"/>
</dbReference>
<name>A0A7W8EAQ2_9BACT</name>
<dbReference type="Pfam" id="PF00753">
    <property type="entry name" value="Lactamase_B"/>
    <property type="match status" value="1"/>
</dbReference>
<evidence type="ECO:0000256" key="2">
    <source>
        <dbReference type="ARBA" id="ARBA00022723"/>
    </source>
</evidence>
<dbReference type="Gene3D" id="3.60.15.10">
    <property type="entry name" value="Ribonuclease Z/Hydroxyacylglutathione hydrolase-like"/>
    <property type="match status" value="1"/>
</dbReference>
<evidence type="ECO:0000259" key="5">
    <source>
        <dbReference type="SMART" id="SM00849"/>
    </source>
</evidence>
<evidence type="ECO:0000313" key="7">
    <source>
        <dbReference type="Proteomes" id="UP000584867"/>
    </source>
</evidence>